<evidence type="ECO:0000313" key="2">
    <source>
        <dbReference type="Proteomes" id="UP001188597"/>
    </source>
</evidence>
<dbReference type="Proteomes" id="UP001188597">
    <property type="component" value="Unassembled WGS sequence"/>
</dbReference>
<keyword evidence="2" id="KW-1185">Reference proteome</keyword>
<dbReference type="AlphaFoldDB" id="A0AA89AMC8"/>
<dbReference type="InterPro" id="IPR005013">
    <property type="entry name" value="DDOST_48_kDa_subunit"/>
</dbReference>
<dbReference type="PANTHER" id="PTHR10830:SF0">
    <property type="entry name" value="DOLICHYL-DIPHOSPHOOLIGOSACCHARIDE--PROTEIN GLYCOSYLTRANSFERASE 48 KDA SUBUNIT"/>
    <property type="match status" value="1"/>
</dbReference>
<evidence type="ECO:0000313" key="1">
    <source>
        <dbReference type="EMBL" id="KAK3007093.1"/>
    </source>
</evidence>
<dbReference type="GO" id="GO:0008250">
    <property type="term" value="C:oligosaccharyltransferase complex"/>
    <property type="evidence" value="ECO:0007669"/>
    <property type="project" value="TreeGrafter"/>
</dbReference>
<name>A0AA89AMC8_9ASTE</name>
<comment type="caution">
    <text evidence="1">The sequence shown here is derived from an EMBL/GenBank/DDBJ whole genome shotgun (WGS) entry which is preliminary data.</text>
</comment>
<dbReference type="GO" id="GO:0018279">
    <property type="term" value="P:protein N-linked glycosylation via asparagine"/>
    <property type="evidence" value="ECO:0007669"/>
    <property type="project" value="InterPro"/>
</dbReference>
<dbReference type="EMBL" id="JAVXUP010001907">
    <property type="protein sequence ID" value="KAK3007093.1"/>
    <property type="molecule type" value="Genomic_DNA"/>
</dbReference>
<proteinExistence type="predicted"/>
<accession>A0AA89AMC8</accession>
<protein>
    <submittedName>
        <fullName evidence="1">Uncharacterized protein</fullName>
    </submittedName>
</protein>
<reference evidence="1" key="1">
    <citation type="submission" date="2022-12" db="EMBL/GenBank/DDBJ databases">
        <title>Draft genome assemblies for two species of Escallonia (Escalloniales).</title>
        <authorList>
            <person name="Chanderbali A."/>
            <person name="Dervinis C."/>
            <person name="Anghel I."/>
            <person name="Soltis D."/>
            <person name="Soltis P."/>
            <person name="Zapata F."/>
        </authorList>
    </citation>
    <scope>NUCLEOTIDE SEQUENCE</scope>
    <source>
        <strain evidence="1">UCBG64.0493</strain>
        <tissue evidence="1">Leaf</tissue>
    </source>
</reference>
<gene>
    <name evidence="1" type="ORF">RJ639_017607</name>
</gene>
<organism evidence="1 2">
    <name type="scientific">Escallonia herrerae</name>
    <dbReference type="NCBI Taxonomy" id="1293975"/>
    <lineage>
        <taxon>Eukaryota</taxon>
        <taxon>Viridiplantae</taxon>
        <taxon>Streptophyta</taxon>
        <taxon>Embryophyta</taxon>
        <taxon>Tracheophyta</taxon>
        <taxon>Spermatophyta</taxon>
        <taxon>Magnoliopsida</taxon>
        <taxon>eudicotyledons</taxon>
        <taxon>Gunneridae</taxon>
        <taxon>Pentapetalae</taxon>
        <taxon>asterids</taxon>
        <taxon>campanulids</taxon>
        <taxon>Escalloniales</taxon>
        <taxon>Escalloniaceae</taxon>
        <taxon>Escallonia</taxon>
    </lineage>
</organism>
<dbReference type="PANTHER" id="PTHR10830">
    <property type="entry name" value="DOLICHYL-DIPHOSPHOOLIGOSACCHARIDE--PROTEIN GLYCOSYLTRANSFERASE 48 KDA SUBUNIT"/>
    <property type="match status" value="1"/>
</dbReference>
<sequence length="200" mass="22670">MPILFPSWTLPLLNFQYNLMPHSHGTSIGKGPSLNSYASLPKLKERKSDIQDAYAVSETDGDHTLIASDNFIESDLILGSTKIEAPVLFKGIGHSLNAAISLVRYERSGNEQFTTELSKWVFHERGHLKALNVRHHKVGETDEPAMYRINDDLEYAGDIYEWSGTRVYYTAFKVPDVYGVFSLRSSIRGLDTLAYHFQKR</sequence>